<gene>
    <name evidence="1" type="ORF">GCM10012284_24390</name>
</gene>
<organism evidence="1 2">
    <name type="scientific">Mangrovihabitans endophyticus</name>
    <dbReference type="NCBI Taxonomy" id="1751298"/>
    <lineage>
        <taxon>Bacteria</taxon>
        <taxon>Bacillati</taxon>
        <taxon>Actinomycetota</taxon>
        <taxon>Actinomycetes</taxon>
        <taxon>Micromonosporales</taxon>
        <taxon>Micromonosporaceae</taxon>
        <taxon>Mangrovihabitans</taxon>
    </lineage>
</organism>
<keyword evidence="2" id="KW-1185">Reference proteome</keyword>
<name>A0A8J3FN70_9ACTN</name>
<sequence length="86" mass="9360">MSLPDDVAQYLDQCPNTSAIVTEAVRARMDRAEAVRKTLAAVGIHLTPEGQAWARSVLSPPSAAQRAESQRYLEAIEAGRLPEVQE</sequence>
<dbReference type="Proteomes" id="UP000656042">
    <property type="component" value="Unassembled WGS sequence"/>
</dbReference>
<evidence type="ECO:0000313" key="2">
    <source>
        <dbReference type="Proteomes" id="UP000656042"/>
    </source>
</evidence>
<reference evidence="1" key="1">
    <citation type="journal article" date="2014" name="Int. J. Syst. Evol. Microbiol.">
        <title>Complete genome sequence of Corynebacterium casei LMG S-19264T (=DSM 44701T), isolated from a smear-ripened cheese.</title>
        <authorList>
            <consortium name="US DOE Joint Genome Institute (JGI-PGF)"/>
            <person name="Walter F."/>
            <person name="Albersmeier A."/>
            <person name="Kalinowski J."/>
            <person name="Ruckert C."/>
        </authorList>
    </citation>
    <scope>NUCLEOTIDE SEQUENCE</scope>
    <source>
        <strain evidence="1">CGMCC 4.7299</strain>
    </source>
</reference>
<dbReference type="AlphaFoldDB" id="A0A8J3FN70"/>
<reference evidence="1" key="2">
    <citation type="submission" date="2020-09" db="EMBL/GenBank/DDBJ databases">
        <authorList>
            <person name="Sun Q."/>
            <person name="Zhou Y."/>
        </authorList>
    </citation>
    <scope>NUCLEOTIDE SEQUENCE</scope>
    <source>
        <strain evidence="1">CGMCC 4.7299</strain>
    </source>
</reference>
<comment type="caution">
    <text evidence="1">The sequence shown here is derived from an EMBL/GenBank/DDBJ whole genome shotgun (WGS) entry which is preliminary data.</text>
</comment>
<accession>A0A8J3FN70</accession>
<evidence type="ECO:0000313" key="1">
    <source>
        <dbReference type="EMBL" id="GGK89592.1"/>
    </source>
</evidence>
<dbReference type="EMBL" id="BMMX01000008">
    <property type="protein sequence ID" value="GGK89592.1"/>
    <property type="molecule type" value="Genomic_DNA"/>
</dbReference>
<proteinExistence type="predicted"/>
<protein>
    <submittedName>
        <fullName evidence="1">Uncharacterized protein</fullName>
    </submittedName>
</protein>